<dbReference type="Pfam" id="PF23557">
    <property type="entry name" value="TPR_leprecan"/>
    <property type="match status" value="1"/>
</dbReference>
<keyword evidence="2 5" id="KW-0732">Signal</keyword>
<dbReference type="AlphaFoldDB" id="A0A671Y2L3"/>
<proteinExistence type="inferred from homology"/>
<organism evidence="7 8">
    <name type="scientific">Sparus aurata</name>
    <name type="common">Gilthead sea bream</name>
    <dbReference type="NCBI Taxonomy" id="8175"/>
    <lineage>
        <taxon>Eukaryota</taxon>
        <taxon>Metazoa</taxon>
        <taxon>Chordata</taxon>
        <taxon>Craniata</taxon>
        <taxon>Vertebrata</taxon>
        <taxon>Euteleostomi</taxon>
        <taxon>Actinopterygii</taxon>
        <taxon>Neopterygii</taxon>
        <taxon>Teleostei</taxon>
        <taxon>Neoteleostei</taxon>
        <taxon>Acanthomorphata</taxon>
        <taxon>Eupercaria</taxon>
        <taxon>Spariformes</taxon>
        <taxon>Sparidae</taxon>
        <taxon>Sparus</taxon>
    </lineage>
</organism>
<feature type="signal peptide" evidence="5">
    <location>
        <begin position="1"/>
        <end position="27"/>
    </location>
</feature>
<keyword evidence="8" id="KW-1185">Reference proteome</keyword>
<dbReference type="InterPro" id="IPR011990">
    <property type="entry name" value="TPR-like_helical_dom_sf"/>
</dbReference>
<reference evidence="7" key="2">
    <citation type="submission" date="2025-08" db="UniProtKB">
        <authorList>
            <consortium name="Ensembl"/>
        </authorList>
    </citation>
    <scope>IDENTIFICATION</scope>
</reference>
<evidence type="ECO:0000256" key="4">
    <source>
        <dbReference type="SAM" id="MobiDB-lite"/>
    </source>
</evidence>
<evidence type="ECO:0000256" key="3">
    <source>
        <dbReference type="ARBA" id="ARBA00023180"/>
    </source>
</evidence>
<evidence type="ECO:0000313" key="7">
    <source>
        <dbReference type="Ensembl" id="ENSSAUP00010056657.1"/>
    </source>
</evidence>
<dbReference type="PANTHER" id="PTHR13986:SF4">
    <property type="entry name" value="ENDOPLASMIC RETICULUM PROTEIN SC65"/>
    <property type="match status" value="1"/>
</dbReference>
<comment type="similarity">
    <text evidence="1">Belongs to the leprecan family.</text>
</comment>
<feature type="region of interest" description="Disordered" evidence="4">
    <location>
        <begin position="417"/>
        <end position="437"/>
    </location>
</feature>
<dbReference type="InParanoid" id="A0A671Y2L3"/>
<dbReference type="PANTHER" id="PTHR13986">
    <property type="entry name" value="PROTEIN LYSINE HYDROXYLATION COMPLEX COMPONENT"/>
    <property type="match status" value="1"/>
</dbReference>
<evidence type="ECO:0000256" key="1">
    <source>
        <dbReference type="ARBA" id="ARBA00006487"/>
    </source>
</evidence>
<accession>A0A671Y2L3</accession>
<dbReference type="OMA" id="NVMMKAT"/>
<dbReference type="GO" id="GO:0005518">
    <property type="term" value="F:collagen binding"/>
    <property type="evidence" value="ECO:0007669"/>
    <property type="project" value="TreeGrafter"/>
</dbReference>
<evidence type="ECO:0000313" key="8">
    <source>
        <dbReference type="Proteomes" id="UP000472265"/>
    </source>
</evidence>
<name>A0A671Y2L3_SPAAU</name>
<protein>
    <submittedName>
        <fullName evidence="7">Prolyl 3-hydroxylase family member 4 (inactive)</fullName>
    </submittedName>
</protein>
<dbReference type="GO" id="GO:0005783">
    <property type="term" value="C:endoplasmic reticulum"/>
    <property type="evidence" value="ECO:0007669"/>
    <property type="project" value="TreeGrafter"/>
</dbReference>
<dbReference type="Proteomes" id="UP000472265">
    <property type="component" value="Chromosome 20"/>
</dbReference>
<reference evidence="7" key="1">
    <citation type="submission" date="2021-04" db="EMBL/GenBank/DDBJ databases">
        <authorList>
            <consortium name="Wellcome Sanger Institute Data Sharing"/>
        </authorList>
    </citation>
    <scope>NUCLEOTIDE SEQUENCE [LARGE SCALE GENOMIC DNA]</scope>
</reference>
<gene>
    <name evidence="7" type="primary">P3H4</name>
</gene>
<keyword evidence="3" id="KW-0325">Glycoprotein</keyword>
<feature type="chain" id="PRO_5025469894" evidence="5">
    <location>
        <begin position="28"/>
        <end position="437"/>
    </location>
</feature>
<reference evidence="7" key="3">
    <citation type="submission" date="2025-09" db="UniProtKB">
        <authorList>
            <consortium name="Ensembl"/>
        </authorList>
    </citation>
    <scope>IDENTIFICATION</scope>
</reference>
<dbReference type="Ensembl" id="ENSSAUT00010059513.1">
    <property type="protein sequence ID" value="ENSSAUP00010056657.1"/>
    <property type="gene ID" value="ENSSAUG00010023232.1"/>
</dbReference>
<dbReference type="GeneTree" id="ENSGT00940000153814"/>
<dbReference type="Gene3D" id="1.25.40.10">
    <property type="entry name" value="Tetratricopeptide repeat domain"/>
    <property type="match status" value="1"/>
</dbReference>
<dbReference type="GO" id="GO:0030199">
    <property type="term" value="P:collagen fibril organization"/>
    <property type="evidence" value="ECO:0007669"/>
    <property type="project" value="TreeGrafter"/>
</dbReference>
<feature type="domain" description="Leprecan-like alpha-helical" evidence="6">
    <location>
        <begin position="44"/>
        <end position="339"/>
    </location>
</feature>
<evidence type="ECO:0000256" key="5">
    <source>
        <dbReference type="SAM" id="SignalP"/>
    </source>
</evidence>
<dbReference type="InterPro" id="IPR052284">
    <property type="entry name" value="Collagen_mod_leprecan"/>
</dbReference>
<evidence type="ECO:0000259" key="6">
    <source>
        <dbReference type="Pfam" id="PF23557"/>
    </source>
</evidence>
<evidence type="ECO:0000256" key="2">
    <source>
        <dbReference type="ARBA" id="ARBA00022729"/>
    </source>
</evidence>
<sequence length="437" mass="50429">MVAFCAQGRSLLSLPLLCLTFISMTAAQYENYKFKNFPKEELMPLSAAYGLALDRYAAGNWTESIKYLDLSLRLRRLLTDSVRYCALHCNGSGHEEPSSEGSRELRVHWHLLARASCQRKCRAHFPALQLPPPGRLILEEFSRRAPYRYLHFAHARLNDLQRAVPCAYTYLQRNPGDQEMQQLMEDYKSQYDLSGYLTDHEERLYEASFLRGVELVTSGDYSRSVEHMEGALSLYLQEFDLCQAECEGISHLSPDTDFYTLIADVYVDTLQCQLKCEENLMPNVRGHFVEKFVATIYHYLQYAYYKSNEGRSAVPCAYSYFLFEPEDQVMKQNLLYYKAYSEQWGLQPEHFAARTEALRHYNQTAAQKQMLTFARKYLEMDDADFLGQEEAALLASESPDVEFEGMGDYEESIYADWRQPKGKGDAGESDIARVPLQ</sequence>
<dbReference type="InterPro" id="IPR056585">
    <property type="entry name" value="Leprecan_dom"/>
</dbReference>